<evidence type="ECO:0000259" key="2">
    <source>
        <dbReference type="PROSITE" id="PS50105"/>
    </source>
</evidence>
<keyword evidence="5" id="KW-1185">Reference proteome</keyword>
<evidence type="ECO:0000313" key="4">
    <source>
        <dbReference type="EMBL" id="EFC39271.1"/>
    </source>
</evidence>
<feature type="region of interest" description="Disordered" evidence="1">
    <location>
        <begin position="1"/>
        <end position="29"/>
    </location>
</feature>
<dbReference type="OMA" id="WVLSKAI"/>
<dbReference type="InterPro" id="IPR013761">
    <property type="entry name" value="SAM/pointed_sf"/>
</dbReference>
<dbReference type="InParanoid" id="D2VV95"/>
<dbReference type="InterPro" id="IPR016137">
    <property type="entry name" value="RGS"/>
</dbReference>
<dbReference type="InterPro" id="IPR001660">
    <property type="entry name" value="SAM"/>
</dbReference>
<dbReference type="Proteomes" id="UP000006671">
    <property type="component" value="Unassembled WGS sequence"/>
</dbReference>
<dbReference type="Gene3D" id="1.10.167.10">
    <property type="entry name" value="Regulator of G-protein Signalling 4, domain 2"/>
    <property type="match status" value="1"/>
</dbReference>
<dbReference type="CDD" id="cd09487">
    <property type="entry name" value="SAM_superfamily"/>
    <property type="match status" value="1"/>
</dbReference>
<gene>
    <name evidence="4" type="ORF">NAEGRDRAFT_72937</name>
</gene>
<evidence type="ECO:0000259" key="3">
    <source>
        <dbReference type="PROSITE" id="PS50132"/>
    </source>
</evidence>
<evidence type="ECO:0000256" key="1">
    <source>
        <dbReference type="SAM" id="MobiDB-lite"/>
    </source>
</evidence>
<feature type="domain" description="RGS" evidence="3">
    <location>
        <begin position="117"/>
        <end position="306"/>
    </location>
</feature>
<dbReference type="PROSITE" id="PS50132">
    <property type="entry name" value="RGS"/>
    <property type="match status" value="1"/>
</dbReference>
<feature type="domain" description="SAM" evidence="2">
    <location>
        <begin position="317"/>
        <end position="374"/>
    </location>
</feature>
<dbReference type="PROSITE" id="PS50105">
    <property type="entry name" value="SAM_DOMAIN"/>
    <property type="match status" value="1"/>
</dbReference>
<reference evidence="4 5" key="1">
    <citation type="journal article" date="2010" name="Cell">
        <title>The genome of Naegleria gruberi illuminates early eukaryotic versatility.</title>
        <authorList>
            <person name="Fritz-Laylin L.K."/>
            <person name="Prochnik S.E."/>
            <person name="Ginger M.L."/>
            <person name="Dacks J.B."/>
            <person name="Carpenter M.L."/>
            <person name="Field M.C."/>
            <person name="Kuo A."/>
            <person name="Paredez A."/>
            <person name="Chapman J."/>
            <person name="Pham J."/>
            <person name="Shu S."/>
            <person name="Neupane R."/>
            <person name="Cipriano M."/>
            <person name="Mancuso J."/>
            <person name="Tu H."/>
            <person name="Salamov A."/>
            <person name="Lindquist E."/>
            <person name="Shapiro H."/>
            <person name="Lucas S."/>
            <person name="Grigoriev I.V."/>
            <person name="Cande W.Z."/>
            <person name="Fulton C."/>
            <person name="Rokhsar D.S."/>
            <person name="Dawson S.C."/>
        </authorList>
    </citation>
    <scope>NUCLEOTIDE SEQUENCE [LARGE SCALE GENOMIC DNA]</scope>
    <source>
        <strain evidence="4 5">NEG-M</strain>
    </source>
</reference>
<dbReference type="RefSeq" id="XP_002672015.1">
    <property type="nucleotide sequence ID" value="XM_002671969.1"/>
</dbReference>
<evidence type="ECO:0000313" key="5">
    <source>
        <dbReference type="Proteomes" id="UP000006671"/>
    </source>
</evidence>
<dbReference type="SUPFAM" id="SSF47769">
    <property type="entry name" value="SAM/Pointed domain"/>
    <property type="match status" value="1"/>
</dbReference>
<dbReference type="VEuPathDB" id="AmoebaDB:NAEGRDRAFT_72937"/>
<dbReference type="Pfam" id="PF00536">
    <property type="entry name" value="SAM_1"/>
    <property type="match status" value="1"/>
</dbReference>
<dbReference type="GeneID" id="8858481"/>
<dbReference type="InterPro" id="IPR044926">
    <property type="entry name" value="RGS_subdomain_2"/>
</dbReference>
<dbReference type="OrthoDB" id="5314041at2759"/>
<organism evidence="5">
    <name type="scientific">Naegleria gruberi</name>
    <name type="common">Amoeba</name>
    <dbReference type="NCBI Taxonomy" id="5762"/>
    <lineage>
        <taxon>Eukaryota</taxon>
        <taxon>Discoba</taxon>
        <taxon>Heterolobosea</taxon>
        <taxon>Tetramitia</taxon>
        <taxon>Eutetramitia</taxon>
        <taxon>Vahlkampfiidae</taxon>
        <taxon>Naegleria</taxon>
    </lineage>
</organism>
<dbReference type="SUPFAM" id="SSF48097">
    <property type="entry name" value="Regulator of G-protein signaling, RGS"/>
    <property type="match status" value="1"/>
</dbReference>
<dbReference type="Gene3D" id="1.10.150.50">
    <property type="entry name" value="Transcription Factor, Ets-1"/>
    <property type="match status" value="1"/>
</dbReference>
<protein>
    <submittedName>
        <fullName evidence="4">Predicted protein</fullName>
    </submittedName>
</protein>
<sequence>MLNILHHNASSPSAATTSSMNHQHVSSASLLSPTTATAYQQPANSTTSSVAIVTINNNASPRGSLLVGGNSGVNSGTCRSSLNCADKLMQRRSTSANSTTSDSDFATVSELLKTYNNFESFIQQNDGKQRLKEYLESARNDEQLVFIEALEPWFSKNPKIQHRISSCDEELDESDSSDSNSVGSLNSNLSNVMMTCLENDEIFVDKLMNIKVIDNATEKVFGNVDIQHLSYLDISLIVVEKFLNDDSQFELNVSSKTKAAVNKAAKEQDESEAKKVLKTLYQSVLSQMKEEVFNHLRKTEDFKIWVLSKAIEFSQKEEQKSVEEFLKENHMDENWSLFKKKKLLVMKDIRDMTEEDYKKLGVKKLGHVKRLVRKTAEHFQK</sequence>
<dbReference type="AlphaFoldDB" id="D2VV95"/>
<proteinExistence type="predicted"/>
<dbReference type="KEGG" id="ngr:NAEGRDRAFT_72937"/>
<feature type="compositionally biased region" description="Low complexity" evidence="1">
    <location>
        <begin position="9"/>
        <end position="19"/>
    </location>
</feature>
<accession>D2VV95</accession>
<name>D2VV95_NAEGR</name>
<dbReference type="EMBL" id="GG738901">
    <property type="protein sequence ID" value="EFC39271.1"/>
    <property type="molecule type" value="Genomic_DNA"/>
</dbReference>
<dbReference type="InterPro" id="IPR036305">
    <property type="entry name" value="RGS_sf"/>
</dbReference>